<dbReference type="EMBL" id="HBGF01039522">
    <property type="protein sequence ID" value="CAD9138652.1"/>
    <property type="molecule type" value="Transcribed_RNA"/>
</dbReference>
<dbReference type="AlphaFoldDB" id="A0A7S1MQW8"/>
<evidence type="ECO:0000313" key="2">
    <source>
        <dbReference type="EMBL" id="CAD9138652.1"/>
    </source>
</evidence>
<accession>A0A7S1MQW8</accession>
<organism evidence="2">
    <name type="scientific">Neobodo designis</name>
    <name type="common">Flagellated protozoan</name>
    <name type="synonym">Bodo designis</name>
    <dbReference type="NCBI Taxonomy" id="312471"/>
    <lineage>
        <taxon>Eukaryota</taxon>
        <taxon>Discoba</taxon>
        <taxon>Euglenozoa</taxon>
        <taxon>Kinetoplastea</taxon>
        <taxon>Metakinetoplastina</taxon>
        <taxon>Neobodonida</taxon>
        <taxon>Neobodo</taxon>
    </lineage>
</organism>
<reference evidence="2" key="1">
    <citation type="submission" date="2021-01" db="EMBL/GenBank/DDBJ databases">
        <authorList>
            <person name="Corre E."/>
            <person name="Pelletier E."/>
            <person name="Niang G."/>
            <person name="Scheremetjew M."/>
            <person name="Finn R."/>
            <person name="Kale V."/>
            <person name="Holt S."/>
            <person name="Cochrane G."/>
            <person name="Meng A."/>
            <person name="Brown T."/>
            <person name="Cohen L."/>
        </authorList>
    </citation>
    <scope>NUCLEOTIDE SEQUENCE</scope>
    <source>
        <strain evidence="2">CCAP 1951/1</strain>
    </source>
</reference>
<feature type="coiled-coil region" evidence="1">
    <location>
        <begin position="52"/>
        <end position="117"/>
    </location>
</feature>
<gene>
    <name evidence="2" type="ORF">NDES1114_LOCUS26447</name>
</gene>
<sequence>MEARSLIQLRQRLRAAREERLALKRLLQSSEFLLESHHSAYALDNVTLDRKVEDLKDAAALSRKRIEALERDVATAKEEHERLSDENATLLAIVQSKEKAQAELRDRHQRLAVAERRCGHFCETLAQRKNDRARHTAALQSEHSRLVQGMGANHNAVLRDEQRLLDEKLDLDVARRKEHLPGRRGELPVSYEAYLSTCTEPACMQNRQLLNALQAELASLEQRATPALSF</sequence>
<keyword evidence="1" id="KW-0175">Coiled coil</keyword>
<protein>
    <submittedName>
        <fullName evidence="2">Uncharacterized protein</fullName>
    </submittedName>
</protein>
<proteinExistence type="predicted"/>
<evidence type="ECO:0000256" key="1">
    <source>
        <dbReference type="SAM" id="Coils"/>
    </source>
</evidence>
<name>A0A7S1MQW8_NEODS</name>